<protein>
    <submittedName>
        <fullName evidence="2">Glycoside hydrolase family 88 protein</fullName>
    </submittedName>
</protein>
<dbReference type="SUPFAM" id="SSF48208">
    <property type="entry name" value="Six-hairpin glycosidases"/>
    <property type="match status" value="1"/>
</dbReference>
<dbReference type="Proteomes" id="UP001247805">
    <property type="component" value="Unassembled WGS sequence"/>
</dbReference>
<comment type="caution">
    <text evidence="2">The sequence shown here is derived from an EMBL/GenBank/DDBJ whole genome shotgun (WGS) entry which is preliminary data.</text>
</comment>
<reference evidence="2 3" key="1">
    <citation type="submission" date="2023-10" db="EMBL/GenBank/DDBJ databases">
        <title>Glaciecola aquimarina strain GGW-M5 nov., isolated from a coastal seawater.</title>
        <authorList>
            <person name="Bayburt H."/>
            <person name="Kim J.M."/>
            <person name="Choi B.J."/>
            <person name="Jeon C.O."/>
        </authorList>
    </citation>
    <scope>NUCLEOTIDE SEQUENCE [LARGE SCALE GENOMIC DNA]</scope>
    <source>
        <strain evidence="2 3">KCTC 32108</strain>
    </source>
</reference>
<proteinExistence type="predicted"/>
<dbReference type="PANTHER" id="PTHR33886">
    <property type="entry name" value="UNSATURATED RHAMNOGALACTURONAN HYDROLASE (EUROFUNG)"/>
    <property type="match status" value="1"/>
</dbReference>
<dbReference type="InterPro" id="IPR012341">
    <property type="entry name" value="6hp_glycosidase-like_sf"/>
</dbReference>
<gene>
    <name evidence="2" type="ORF">RS130_00645</name>
</gene>
<dbReference type="InterPro" id="IPR010905">
    <property type="entry name" value="Glyco_hydro_88"/>
</dbReference>
<accession>A0ABU3SRK6</accession>
<evidence type="ECO:0000313" key="2">
    <source>
        <dbReference type="EMBL" id="MDU0352619.1"/>
    </source>
</evidence>
<dbReference type="InterPro" id="IPR008928">
    <property type="entry name" value="6-hairpin_glycosidase_sf"/>
</dbReference>
<dbReference type="Pfam" id="PF07470">
    <property type="entry name" value="Glyco_hydro_88"/>
    <property type="match status" value="1"/>
</dbReference>
<dbReference type="PANTHER" id="PTHR33886:SF8">
    <property type="entry name" value="UNSATURATED RHAMNOGALACTURONAN HYDROLASE (EUROFUNG)"/>
    <property type="match status" value="1"/>
</dbReference>
<keyword evidence="3" id="KW-1185">Reference proteome</keyword>
<dbReference type="EMBL" id="JAWDIO010000001">
    <property type="protein sequence ID" value="MDU0352619.1"/>
    <property type="molecule type" value="Genomic_DNA"/>
</dbReference>
<dbReference type="Gene3D" id="1.50.10.10">
    <property type="match status" value="1"/>
</dbReference>
<sequence length="199" mass="22413">MSNITGDPKYFEYADKEFWATTDYLFSEKHHMYFRDSRYFTEVSDNGKPVFWSRGNGWVFAGLPLIIDDLPKDHPSRDKYISLFKRFASGLQAAQKADGYWAPSLLDPNKVKTPETSGTGFITFGLAWGVNNGILTEDKYKTSVEKGWAALEKAVKPNGKVTWVQQVGKSPDPVAEHETQFYGVGAVLLAASEMTKWSH</sequence>
<organism evidence="2 3">
    <name type="scientific">Paraglaciecola aquimarina</name>
    <dbReference type="NCBI Taxonomy" id="1235557"/>
    <lineage>
        <taxon>Bacteria</taxon>
        <taxon>Pseudomonadati</taxon>
        <taxon>Pseudomonadota</taxon>
        <taxon>Gammaproteobacteria</taxon>
        <taxon>Alteromonadales</taxon>
        <taxon>Alteromonadaceae</taxon>
        <taxon>Paraglaciecola</taxon>
    </lineage>
</organism>
<keyword evidence="1 2" id="KW-0378">Hydrolase</keyword>
<dbReference type="RefSeq" id="WP_316024330.1">
    <property type="nucleotide sequence ID" value="NZ_JAWDIO010000001.1"/>
</dbReference>
<dbReference type="InterPro" id="IPR052043">
    <property type="entry name" value="PolySaccharide_Degr_Enz"/>
</dbReference>
<name>A0ABU3SRK6_9ALTE</name>
<dbReference type="GO" id="GO:0016787">
    <property type="term" value="F:hydrolase activity"/>
    <property type="evidence" value="ECO:0007669"/>
    <property type="project" value="UniProtKB-KW"/>
</dbReference>
<evidence type="ECO:0000256" key="1">
    <source>
        <dbReference type="ARBA" id="ARBA00022801"/>
    </source>
</evidence>
<evidence type="ECO:0000313" key="3">
    <source>
        <dbReference type="Proteomes" id="UP001247805"/>
    </source>
</evidence>